<dbReference type="Gene3D" id="2.30.42.10">
    <property type="match status" value="1"/>
</dbReference>
<dbReference type="AlphaFoldDB" id="A0A814GHN8"/>
<dbReference type="GO" id="GO:0030018">
    <property type="term" value="C:Z disc"/>
    <property type="evidence" value="ECO:0007669"/>
    <property type="project" value="TreeGrafter"/>
</dbReference>
<evidence type="ECO:0000313" key="7">
    <source>
        <dbReference type="Proteomes" id="UP000663828"/>
    </source>
</evidence>
<comment type="caution">
    <text evidence="5">The sequence shown here is derived from an EMBL/GenBank/DDBJ whole genome shotgun (WGS) entry which is preliminary data.</text>
</comment>
<dbReference type="Pfam" id="PF00595">
    <property type="entry name" value="PDZ"/>
    <property type="match status" value="1"/>
</dbReference>
<dbReference type="EMBL" id="CAJNOR010007385">
    <property type="protein sequence ID" value="CAF1616217.1"/>
    <property type="molecule type" value="Genomic_DNA"/>
</dbReference>
<dbReference type="GO" id="GO:0061061">
    <property type="term" value="P:muscle structure development"/>
    <property type="evidence" value="ECO:0007669"/>
    <property type="project" value="TreeGrafter"/>
</dbReference>
<dbReference type="PANTHER" id="PTHR24214:SF38">
    <property type="entry name" value="PDZ AND LIM DOMAIN PROTEIN ZASP-RELATED"/>
    <property type="match status" value="1"/>
</dbReference>
<dbReference type="PANTHER" id="PTHR24214">
    <property type="entry name" value="PDZ AND LIM DOMAIN PROTEIN ZASP"/>
    <property type="match status" value="1"/>
</dbReference>
<evidence type="ECO:0000313" key="5">
    <source>
        <dbReference type="EMBL" id="CAF0996624.1"/>
    </source>
</evidence>
<dbReference type="Proteomes" id="UP000663852">
    <property type="component" value="Unassembled WGS sequence"/>
</dbReference>
<gene>
    <name evidence="5" type="ORF">EDS130_LOCUS14664</name>
    <name evidence="6" type="ORF">XAT740_LOCUS49595</name>
</gene>
<dbReference type="PROSITE" id="PS50106">
    <property type="entry name" value="PDZ"/>
    <property type="match status" value="1"/>
</dbReference>
<dbReference type="GO" id="GO:0051371">
    <property type="term" value="F:muscle alpha-actinin binding"/>
    <property type="evidence" value="ECO:0007669"/>
    <property type="project" value="TreeGrafter"/>
</dbReference>
<dbReference type="GO" id="GO:0001725">
    <property type="term" value="C:stress fiber"/>
    <property type="evidence" value="ECO:0007669"/>
    <property type="project" value="TreeGrafter"/>
</dbReference>
<sequence>MDYTLFPTIPVFLERSSLDHSWGFRLQGGIDYRLPLSIKKVVSNSPAHNKLFPGDGIASIDGQDTSSMKHEDAENILRNSLRLQLVLRRGQLTTIRPSKPAVKFGSGPATPISSALNNTTTANNYRRF</sequence>
<keyword evidence="7" id="KW-1185">Reference proteome</keyword>
<dbReference type="GO" id="GO:0031941">
    <property type="term" value="C:filamentous actin"/>
    <property type="evidence" value="ECO:0007669"/>
    <property type="project" value="TreeGrafter"/>
</dbReference>
<dbReference type="OrthoDB" id="44841at2759"/>
<evidence type="ECO:0000259" key="4">
    <source>
        <dbReference type="PROSITE" id="PS50106"/>
    </source>
</evidence>
<evidence type="ECO:0000256" key="3">
    <source>
        <dbReference type="ARBA" id="ARBA00023038"/>
    </source>
</evidence>
<evidence type="ECO:0000313" key="6">
    <source>
        <dbReference type="EMBL" id="CAF1616217.1"/>
    </source>
</evidence>
<dbReference type="InterPro" id="IPR001478">
    <property type="entry name" value="PDZ"/>
</dbReference>
<accession>A0A814GHN8</accession>
<evidence type="ECO:0000313" key="8">
    <source>
        <dbReference type="Proteomes" id="UP000663852"/>
    </source>
</evidence>
<protein>
    <recommendedName>
        <fullName evidence="4">PDZ domain-containing protein</fullName>
    </recommendedName>
</protein>
<dbReference type="GO" id="GO:0005912">
    <property type="term" value="C:adherens junction"/>
    <property type="evidence" value="ECO:0007669"/>
    <property type="project" value="TreeGrafter"/>
</dbReference>
<feature type="domain" description="PDZ" evidence="4">
    <location>
        <begin position="10"/>
        <end position="80"/>
    </location>
</feature>
<keyword evidence="3" id="KW-0479">Metal-binding</keyword>
<keyword evidence="3" id="KW-0440">LIM domain</keyword>
<keyword evidence="3" id="KW-0862">Zinc</keyword>
<reference evidence="5" key="1">
    <citation type="submission" date="2021-02" db="EMBL/GenBank/DDBJ databases">
        <authorList>
            <person name="Nowell W R."/>
        </authorList>
    </citation>
    <scope>NUCLEOTIDE SEQUENCE</scope>
</reference>
<dbReference type="SMART" id="SM00228">
    <property type="entry name" value="PDZ"/>
    <property type="match status" value="1"/>
</dbReference>
<dbReference type="GO" id="GO:0003779">
    <property type="term" value="F:actin binding"/>
    <property type="evidence" value="ECO:0007669"/>
    <property type="project" value="TreeGrafter"/>
</dbReference>
<dbReference type="InterPro" id="IPR050604">
    <property type="entry name" value="PDZ-LIM_domain"/>
</dbReference>
<dbReference type="Proteomes" id="UP000663828">
    <property type="component" value="Unassembled WGS sequence"/>
</dbReference>
<evidence type="ECO:0000256" key="2">
    <source>
        <dbReference type="ARBA" id="ARBA00022490"/>
    </source>
</evidence>
<dbReference type="GO" id="GO:0030036">
    <property type="term" value="P:actin cytoskeleton organization"/>
    <property type="evidence" value="ECO:0007669"/>
    <property type="project" value="TreeGrafter"/>
</dbReference>
<name>A0A814GHN8_ADIRI</name>
<dbReference type="EMBL" id="CAJNOJ010000060">
    <property type="protein sequence ID" value="CAF0996624.1"/>
    <property type="molecule type" value="Genomic_DNA"/>
</dbReference>
<organism evidence="5 8">
    <name type="scientific">Adineta ricciae</name>
    <name type="common">Rotifer</name>
    <dbReference type="NCBI Taxonomy" id="249248"/>
    <lineage>
        <taxon>Eukaryota</taxon>
        <taxon>Metazoa</taxon>
        <taxon>Spiralia</taxon>
        <taxon>Gnathifera</taxon>
        <taxon>Rotifera</taxon>
        <taxon>Eurotatoria</taxon>
        <taxon>Bdelloidea</taxon>
        <taxon>Adinetida</taxon>
        <taxon>Adinetidae</taxon>
        <taxon>Adineta</taxon>
    </lineage>
</organism>
<proteinExistence type="predicted"/>
<evidence type="ECO:0000256" key="1">
    <source>
        <dbReference type="ARBA" id="ARBA00004496"/>
    </source>
</evidence>
<dbReference type="SUPFAM" id="SSF50156">
    <property type="entry name" value="PDZ domain-like"/>
    <property type="match status" value="1"/>
</dbReference>
<comment type="subcellular location">
    <subcellularLocation>
        <location evidence="1">Cytoplasm</location>
    </subcellularLocation>
</comment>
<keyword evidence="2" id="KW-0963">Cytoplasm</keyword>
<dbReference type="InterPro" id="IPR036034">
    <property type="entry name" value="PDZ_sf"/>
</dbReference>